<protein>
    <recommendedName>
        <fullName evidence="3">VWFA domain-containing protein</fullName>
    </recommendedName>
</protein>
<dbReference type="Proteomes" id="UP000467428">
    <property type="component" value="Chromosome"/>
</dbReference>
<feature type="transmembrane region" description="Helical" evidence="2">
    <location>
        <begin position="133"/>
        <end position="157"/>
    </location>
</feature>
<evidence type="ECO:0000313" key="4">
    <source>
        <dbReference type="EMBL" id="BBY47528.1"/>
    </source>
</evidence>
<name>A0A7I7RSD5_9MYCO</name>
<feature type="region of interest" description="Disordered" evidence="1">
    <location>
        <begin position="1"/>
        <end position="118"/>
    </location>
</feature>
<evidence type="ECO:0000259" key="3">
    <source>
        <dbReference type="SMART" id="SM00327"/>
    </source>
</evidence>
<keyword evidence="2" id="KW-0472">Membrane</keyword>
<dbReference type="SUPFAM" id="SSF53300">
    <property type="entry name" value="vWA-like"/>
    <property type="match status" value="1"/>
</dbReference>
<accession>A0A7I7RSD5</accession>
<dbReference type="Pfam" id="PF13531">
    <property type="entry name" value="SBP_bac_11"/>
    <property type="match status" value="1"/>
</dbReference>
<keyword evidence="2" id="KW-1133">Transmembrane helix</keyword>
<organism evidence="4 5">
    <name type="scientific">Mycolicibacterium arabiense</name>
    <dbReference type="NCBI Taxonomy" id="1286181"/>
    <lineage>
        <taxon>Bacteria</taxon>
        <taxon>Bacillati</taxon>
        <taxon>Actinomycetota</taxon>
        <taxon>Actinomycetes</taxon>
        <taxon>Mycobacteriales</taxon>
        <taxon>Mycobacteriaceae</taxon>
        <taxon>Mycolicibacterium</taxon>
    </lineage>
</organism>
<reference evidence="4 5" key="1">
    <citation type="journal article" date="2019" name="Emerg. Microbes Infect.">
        <title>Comprehensive subspecies identification of 175 nontuberculous mycobacteria species based on 7547 genomic profiles.</title>
        <authorList>
            <person name="Matsumoto Y."/>
            <person name="Kinjo T."/>
            <person name="Motooka D."/>
            <person name="Nabeya D."/>
            <person name="Jung N."/>
            <person name="Uechi K."/>
            <person name="Horii T."/>
            <person name="Iida T."/>
            <person name="Fujita J."/>
            <person name="Nakamura S."/>
        </authorList>
    </citation>
    <scope>NUCLEOTIDE SEQUENCE [LARGE SCALE GENOMIC DNA]</scope>
    <source>
        <strain evidence="4 5">JCM 18538</strain>
    </source>
</reference>
<evidence type="ECO:0000256" key="1">
    <source>
        <dbReference type="SAM" id="MobiDB-lite"/>
    </source>
</evidence>
<dbReference type="InterPro" id="IPR002035">
    <property type="entry name" value="VWF_A"/>
</dbReference>
<proteinExistence type="predicted"/>
<keyword evidence="2" id="KW-0812">Transmembrane</keyword>
<dbReference type="EMBL" id="AP022593">
    <property type="protein sequence ID" value="BBY47528.1"/>
    <property type="molecule type" value="Genomic_DNA"/>
</dbReference>
<dbReference type="KEGG" id="marz:MARA_09960"/>
<dbReference type="InterPro" id="IPR036465">
    <property type="entry name" value="vWFA_dom_sf"/>
</dbReference>
<dbReference type="SMART" id="SM00327">
    <property type="entry name" value="VWA"/>
    <property type="match status" value="1"/>
</dbReference>
<dbReference type="AlphaFoldDB" id="A0A7I7RSD5"/>
<geneLocation type="plasmid" evidence="5">
    <name>pjcm18538 dna</name>
</geneLocation>
<feature type="compositionally biased region" description="Basic and acidic residues" evidence="1">
    <location>
        <begin position="37"/>
        <end position="81"/>
    </location>
</feature>
<feature type="domain" description="VWFA" evidence="3">
    <location>
        <begin position="504"/>
        <end position="691"/>
    </location>
</feature>
<feature type="compositionally biased region" description="Acidic residues" evidence="1">
    <location>
        <begin position="82"/>
        <end position="91"/>
    </location>
</feature>
<evidence type="ECO:0000256" key="2">
    <source>
        <dbReference type="SAM" id="Phobius"/>
    </source>
</evidence>
<dbReference type="RefSeq" id="WP_163917451.1">
    <property type="nucleotide sequence ID" value="NZ_AP022593.1"/>
</dbReference>
<evidence type="ECO:0000313" key="5">
    <source>
        <dbReference type="Proteomes" id="UP000467428"/>
    </source>
</evidence>
<sequence>MGRHSIPHPDDSDQQPGADGPVDRSDDFAQTGYGADDFDRPDPDRPRYGDPVDDGPDYRDDGYWQSEREAGSDDAYGRSDDAAGEFDDATADESPTRAFASRPPSTGPAHGGDWDGGEWTGSHRAVTAKRRGVSVGVIVALVTVVVVVAGVIMWRFFGDALSNRSEVSAARCVEGEVAVAVIADASVAEQVQTVADQYNETAAPVGDKCVKVGVRPADSDQVVGGFTGQWPGELGERPALWIPASSMSEARLETAAGAATVSDSRSLVTSPVLLAVRPELKTALAEQNWAALPGLQSNATALDGLDLPGWGALRLALPRSGDADATYLASEAVAVAAAPRGAPPTAGASAINTLLAGQPELADDKTSTALDALLAGSDPAASAVHAVAVTEQQLFQRGASLSDAKDKLAGWLPSGAAAIADYPTVLMSGDWLAQEQVSAASEFARFLRKPEALAEFAKAGFRAEGAETPTSDVVDFGELGAPLATGDNATRATLAEAVASPAQSPAVTIMLDQSMSADEGGRSRLANVTAALEERVRALPPTAALGLWTFDGVAGRSEVPLGPLSDQVGGQPRSTVLADNLRGQSASNGGAVSFTTMRLVFNEAMANYREGQPNSILVITSGPHTDQSLDGAGLQDFVRGAFQQGRPVAVDVVDFGADPDRATWEAVSQITGGTYTNLNASTGPELASALTGALG</sequence>
<gene>
    <name evidence="4" type="ORF">MARA_09960</name>
</gene>
<keyword evidence="5" id="KW-1185">Reference proteome</keyword>
<dbReference type="Gene3D" id="3.40.50.410">
    <property type="entry name" value="von Willebrand factor, type A domain"/>
    <property type="match status" value="1"/>
</dbReference>